<dbReference type="EMBL" id="CM042888">
    <property type="protein sequence ID" value="KAI4325461.1"/>
    <property type="molecule type" value="Genomic_DNA"/>
</dbReference>
<sequence>MAAAEEGSSTLATAKVIVSATASFTATLLLARSVTRDLIPDDIQDNFTWAFRKFCSRYFSSKMTIVIQEFEGLEPNKLYEATNNYLATKISPSTTRIRVSRHEKEARHNVSVEPEEEIQDVFDGVDVKWELVVRMVESNQHHSFGGGRRFGKSETRNFELTFHRKHKDTVIDRYLPYIEERAKELRQEKKTLKLFTLSMDFYDLSEIWTSVNLDHPSTFDTLAMDIGLKETVLEDLKRFLRRKDYYRRVGKAWKRGYLLYGPPGTGKSSLIAAMANYLKFDVYDLELTAVERNLELRKALVATANRSILVIEDIDCTIDLSDRSAAEEETTEPHKSQEKKVTLSGLLNFVDGLWSSVGDERIIIFTTNHKEKLDPALLRPGRMDMHVHMSYCTASGFRVLASNYLGVKEHPLFGEIEDLIRETEVTPAEVAEELMKSDDPDEAFHDVIELLRAKQEEKKKEKEKEREEAEEKEKAKAKENEEKFEKGEDDDPPAVKN</sequence>
<proteinExistence type="predicted"/>
<reference evidence="2" key="1">
    <citation type="journal article" date="2023" name="Front. Plant Sci.">
        <title>Chromosomal-level genome assembly of Melastoma candidum provides insights into trichome evolution.</title>
        <authorList>
            <person name="Zhong Y."/>
            <person name="Wu W."/>
            <person name="Sun C."/>
            <person name="Zou P."/>
            <person name="Liu Y."/>
            <person name="Dai S."/>
            <person name="Zhou R."/>
        </authorList>
    </citation>
    <scope>NUCLEOTIDE SEQUENCE [LARGE SCALE GENOMIC DNA]</scope>
</reference>
<accession>A0ACB9MMY7</accession>
<name>A0ACB9MMY7_9MYRT</name>
<keyword evidence="2" id="KW-1185">Reference proteome</keyword>
<dbReference type="Proteomes" id="UP001057402">
    <property type="component" value="Chromosome 9"/>
</dbReference>
<organism evidence="1 2">
    <name type="scientific">Melastoma candidum</name>
    <dbReference type="NCBI Taxonomy" id="119954"/>
    <lineage>
        <taxon>Eukaryota</taxon>
        <taxon>Viridiplantae</taxon>
        <taxon>Streptophyta</taxon>
        <taxon>Embryophyta</taxon>
        <taxon>Tracheophyta</taxon>
        <taxon>Spermatophyta</taxon>
        <taxon>Magnoliopsida</taxon>
        <taxon>eudicotyledons</taxon>
        <taxon>Gunneridae</taxon>
        <taxon>Pentapetalae</taxon>
        <taxon>rosids</taxon>
        <taxon>malvids</taxon>
        <taxon>Myrtales</taxon>
        <taxon>Melastomataceae</taxon>
        <taxon>Melastomatoideae</taxon>
        <taxon>Melastomateae</taxon>
        <taxon>Melastoma</taxon>
    </lineage>
</organism>
<gene>
    <name evidence="1" type="ORF">MLD38_030860</name>
</gene>
<evidence type="ECO:0000313" key="2">
    <source>
        <dbReference type="Proteomes" id="UP001057402"/>
    </source>
</evidence>
<comment type="caution">
    <text evidence="1">The sequence shown here is derived from an EMBL/GenBank/DDBJ whole genome shotgun (WGS) entry which is preliminary data.</text>
</comment>
<evidence type="ECO:0000313" key="1">
    <source>
        <dbReference type="EMBL" id="KAI4325461.1"/>
    </source>
</evidence>
<protein>
    <submittedName>
        <fullName evidence="1">Uncharacterized protein</fullName>
    </submittedName>
</protein>